<evidence type="ECO:0000313" key="1">
    <source>
        <dbReference type="EMBL" id="KAL2055812.1"/>
    </source>
</evidence>
<dbReference type="EMBL" id="JBHFEH010000010">
    <property type="protein sequence ID" value="KAL2055812.1"/>
    <property type="molecule type" value="Genomic_DNA"/>
</dbReference>
<proteinExistence type="predicted"/>
<dbReference type="Proteomes" id="UP001590951">
    <property type="component" value="Unassembled WGS sequence"/>
</dbReference>
<sequence>MFETSIPLQTSDDEGNATQIEPLPNLDYHLLYTLIQLARPYLFKRDLKRFEYLAGARKLYYQCHYKFPSAFRTLQDLSSQSDVLDTRHALSPTLKIFPSLTDRIPQLQL</sequence>
<gene>
    <name evidence="1" type="ORF">ABVK25_004056</name>
</gene>
<organism evidence="1 2">
    <name type="scientific">Lepraria finkii</name>
    <dbReference type="NCBI Taxonomy" id="1340010"/>
    <lineage>
        <taxon>Eukaryota</taxon>
        <taxon>Fungi</taxon>
        <taxon>Dikarya</taxon>
        <taxon>Ascomycota</taxon>
        <taxon>Pezizomycotina</taxon>
        <taxon>Lecanoromycetes</taxon>
        <taxon>OSLEUM clade</taxon>
        <taxon>Lecanoromycetidae</taxon>
        <taxon>Lecanorales</taxon>
        <taxon>Lecanorineae</taxon>
        <taxon>Stereocaulaceae</taxon>
        <taxon>Lepraria</taxon>
    </lineage>
</organism>
<keyword evidence="2" id="KW-1185">Reference proteome</keyword>
<name>A0ABR4BD79_9LECA</name>
<comment type="caution">
    <text evidence="1">The sequence shown here is derived from an EMBL/GenBank/DDBJ whole genome shotgun (WGS) entry which is preliminary data.</text>
</comment>
<reference evidence="1 2" key="1">
    <citation type="submission" date="2024-09" db="EMBL/GenBank/DDBJ databases">
        <title>Rethinking Asexuality: The Enigmatic Case of Functional Sexual Genes in Lepraria (Stereocaulaceae).</title>
        <authorList>
            <person name="Doellman M."/>
            <person name="Sun Y."/>
            <person name="Barcenas-Pena A."/>
            <person name="Lumbsch H.T."/>
            <person name="Grewe F."/>
        </authorList>
    </citation>
    <scope>NUCLEOTIDE SEQUENCE [LARGE SCALE GENOMIC DNA]</scope>
    <source>
        <strain evidence="1 2">Grewe 0041</strain>
    </source>
</reference>
<protein>
    <submittedName>
        <fullName evidence="1">Uncharacterized protein</fullName>
    </submittedName>
</protein>
<evidence type="ECO:0000313" key="2">
    <source>
        <dbReference type="Proteomes" id="UP001590951"/>
    </source>
</evidence>
<accession>A0ABR4BD79</accession>